<protein>
    <recommendedName>
        <fullName evidence="3">Lipoprotein</fullName>
    </recommendedName>
</protein>
<accession>A0ABQ1WXD1</accession>
<gene>
    <name evidence="1" type="ORF">GCM10011532_33430</name>
</gene>
<reference evidence="2" key="1">
    <citation type="journal article" date="2019" name="Int. J. Syst. Evol. Microbiol.">
        <title>The Global Catalogue of Microorganisms (GCM) 10K type strain sequencing project: providing services to taxonomists for standard genome sequencing and annotation.</title>
        <authorList>
            <consortium name="The Broad Institute Genomics Platform"/>
            <consortium name="The Broad Institute Genome Sequencing Center for Infectious Disease"/>
            <person name="Wu L."/>
            <person name="Ma J."/>
        </authorList>
    </citation>
    <scope>NUCLEOTIDE SEQUENCE [LARGE SCALE GENOMIC DNA]</scope>
    <source>
        <strain evidence="2">CGMCC 1.15422</strain>
    </source>
</reference>
<sequence>MLIDFIMKKFNFYTKIFMLISIIFILSCTQDEIRDDSVTDELEGIYLKNPQLPEDPNILVEILPHFDKNGSIDGYYYYDQPFQIFSLEKIEAIDSDLNKISATITSLVGDRDNFGYGGTAGPPCKYYNLSTPEDNVGNFDRLIRGSVDLEKTWVHDFRADPLFCSAFVAEEVTIGIREYFNDDVQTITIEIDGEEMNFVQNGISRCQYPIIQTFKFVGESASFANDGLINISVKENGEEVALDYSLVTVKGHCDNIVITGCDTGVPNQTLLDGTKMEDAILALEVGVENHGDFVKAVTELINQWKKDNLISGEEKELIMDCAGDSSIGK</sequence>
<proteinExistence type="predicted"/>
<comment type="caution">
    <text evidence="1">The sequence shown here is derived from an EMBL/GenBank/DDBJ whole genome shotgun (WGS) entry which is preliminary data.</text>
</comment>
<dbReference type="EMBL" id="BMIX01000027">
    <property type="protein sequence ID" value="GGG46818.1"/>
    <property type="molecule type" value="Genomic_DNA"/>
</dbReference>
<name>A0ABQ1WXD1_9FLAO</name>
<keyword evidence="2" id="KW-1185">Reference proteome</keyword>
<evidence type="ECO:0000313" key="1">
    <source>
        <dbReference type="EMBL" id="GGG46818.1"/>
    </source>
</evidence>
<evidence type="ECO:0008006" key="3">
    <source>
        <dbReference type="Google" id="ProtNLM"/>
    </source>
</evidence>
<dbReference type="Proteomes" id="UP000605733">
    <property type="component" value="Unassembled WGS sequence"/>
</dbReference>
<evidence type="ECO:0000313" key="2">
    <source>
        <dbReference type="Proteomes" id="UP000605733"/>
    </source>
</evidence>
<organism evidence="1 2">
    <name type="scientific">Christiangramia forsetii</name>
    <dbReference type="NCBI Taxonomy" id="411153"/>
    <lineage>
        <taxon>Bacteria</taxon>
        <taxon>Pseudomonadati</taxon>
        <taxon>Bacteroidota</taxon>
        <taxon>Flavobacteriia</taxon>
        <taxon>Flavobacteriales</taxon>
        <taxon>Flavobacteriaceae</taxon>
        <taxon>Christiangramia</taxon>
    </lineage>
</organism>